<evidence type="ECO:0000313" key="1">
    <source>
        <dbReference type="EMBL" id="GME38529.1"/>
    </source>
</evidence>
<gene>
    <name evidence="1" type="primary">g7</name>
    <name evidence="1" type="ORF">NpPPO83_00000007</name>
</gene>
<dbReference type="EMBL" id="BSXG01000084">
    <property type="protein sequence ID" value="GME38529.1"/>
    <property type="molecule type" value="Genomic_DNA"/>
</dbReference>
<reference evidence="1" key="1">
    <citation type="submission" date="2024-09" db="EMBL/GenBank/DDBJ databases">
        <title>Draft Genome Sequences of Neofusicoccum parvum.</title>
        <authorList>
            <person name="Ashida A."/>
            <person name="Camagna M."/>
            <person name="Tanaka A."/>
            <person name="Takemoto D."/>
        </authorList>
    </citation>
    <scope>NUCLEOTIDE SEQUENCE</scope>
    <source>
        <strain evidence="1">PPO83</strain>
    </source>
</reference>
<organism evidence="1 2">
    <name type="scientific">Neofusicoccum parvum</name>
    <dbReference type="NCBI Taxonomy" id="310453"/>
    <lineage>
        <taxon>Eukaryota</taxon>
        <taxon>Fungi</taxon>
        <taxon>Dikarya</taxon>
        <taxon>Ascomycota</taxon>
        <taxon>Pezizomycotina</taxon>
        <taxon>Dothideomycetes</taxon>
        <taxon>Dothideomycetes incertae sedis</taxon>
        <taxon>Botryosphaeriales</taxon>
        <taxon>Botryosphaeriaceae</taxon>
        <taxon>Neofusicoccum</taxon>
    </lineage>
</organism>
<protein>
    <submittedName>
        <fullName evidence="1">Short-chain dehydrogenase/reductase SDR</fullName>
    </submittedName>
</protein>
<keyword evidence="2" id="KW-1185">Reference proteome</keyword>
<accession>A0ACB5SFU1</accession>
<proteinExistence type="predicted"/>
<evidence type="ECO:0000313" key="2">
    <source>
        <dbReference type="Proteomes" id="UP001165186"/>
    </source>
</evidence>
<sequence>MASPLLAIVAGVGPGAGAAIARKFASLYPVVCLARSEKSFDGVVAEINSAGGKAIGVATDITSSASVTAAMATIAQEFGKDFGLSAAIFNAGGQFSRKSFLELSEDEFKTGYNVPGNGAFHFAKATMPLLLASVPRSQHPPSLIFTGATAALKSSSHMAAFAPGKWMQRSLAQSLAKEFGPQGVHVSHTIIDGFIDTPAVREFTKINNPDVLIQPEAMAEAYWYLHAQPKNCFTWELDLRPSEEKW</sequence>
<comment type="caution">
    <text evidence="1">The sequence shown here is derived from an EMBL/GenBank/DDBJ whole genome shotgun (WGS) entry which is preliminary data.</text>
</comment>
<name>A0ACB5SFU1_9PEZI</name>
<dbReference type="Proteomes" id="UP001165186">
    <property type="component" value="Unassembled WGS sequence"/>
</dbReference>